<evidence type="ECO:0000259" key="10">
    <source>
        <dbReference type="PROSITE" id="PS51698"/>
    </source>
</evidence>
<dbReference type="InterPro" id="IPR029000">
    <property type="entry name" value="Cyclophilin-like_dom_sf"/>
</dbReference>
<protein>
    <recommendedName>
        <fullName evidence="4">RING-type E3 ubiquitin transferase</fullName>
        <ecNumber evidence="4">2.3.2.27</ecNumber>
    </recommendedName>
</protein>
<dbReference type="SUPFAM" id="SSF50891">
    <property type="entry name" value="Cyclophilin-like"/>
    <property type="match status" value="1"/>
</dbReference>
<evidence type="ECO:0000259" key="9">
    <source>
        <dbReference type="PROSITE" id="PS50072"/>
    </source>
</evidence>
<dbReference type="Gene3D" id="2.40.100.10">
    <property type="entry name" value="Cyclophilin-like"/>
    <property type="match status" value="1"/>
</dbReference>
<dbReference type="PANTHER" id="PTHR45625:SF1">
    <property type="entry name" value="RING-TYPE E3 UBIQUITIN-PROTEIN LIGASE PPIL2"/>
    <property type="match status" value="1"/>
</dbReference>
<sequence length="539" mass="60532">MGKRQHQKDKMYITCTEYTHFYGGKKAEIPQSNFRRLPFDHCSLSLQPFEYPVCTPEGIVFDLLSIVPWLKKYGTNPITGEKLDAKSLIKLNFAKNSDGKYHCPVLFTVFTNNSHIVAIKTTGNVFANEIIDPSHLSIVCSDQQQLSTASGREPLLLPKILFKGGGRDRSFANEGLHDPTNLDKFNVSSFFHVKNNLKVTDPDEEKAKSDPSYYLKNTNVETRETLSELYKEFKGDDVLAATMKAPEKKKVDKLNAAHYSTGRVSASFTSTAMAPETMHEAAAIEDDVVRYQYVKKKGYVRLHTNKGDLNLELHCDMIPKTCENFIKLCKKNYYDRTIFHRSIRNFVIQGGDPTGTGNGGESYWGKPFKDEFKPNLSHTGRGVLSMANSGPNCNKSQFFITFRSCAYLDKKHTVFGRVVGGFETLTAMENVESDPKTDRPKEEIRIESTTVFVDPYEEADAQVAAEREKARQEEEAAKGKTKVVVPKKEPNTPKTYREGVGKYINLAAAKRASEDDGPSTSTAVKKEKKSSTFGDFSSW</sequence>
<dbReference type="InterPro" id="IPR020892">
    <property type="entry name" value="Cyclophilin-type_PPIase_CS"/>
</dbReference>
<keyword evidence="5" id="KW-0808">Transferase</keyword>
<feature type="compositionally biased region" description="Basic and acidic residues" evidence="8">
    <location>
        <begin position="486"/>
        <end position="500"/>
    </location>
</feature>
<keyword evidence="11" id="KW-1185">Reference proteome</keyword>
<evidence type="ECO:0000313" key="11">
    <source>
        <dbReference type="Proteomes" id="UP000694871"/>
    </source>
</evidence>
<dbReference type="InterPro" id="IPR026951">
    <property type="entry name" value="PPIL2_U-box_dom"/>
</dbReference>
<comment type="catalytic activity">
    <reaction evidence="1">
        <text>S-ubiquitinyl-[E2 ubiquitin-conjugating enzyme]-L-cysteine + [acceptor protein]-L-lysine = [E2 ubiquitin-conjugating enzyme]-L-cysteine + N(6)-ubiquitinyl-[acceptor protein]-L-lysine.</text>
        <dbReference type="EC" id="2.3.2.27"/>
    </reaction>
</comment>
<dbReference type="CDD" id="cd01923">
    <property type="entry name" value="cyclophilin_RING"/>
    <property type="match status" value="1"/>
</dbReference>
<evidence type="ECO:0000256" key="5">
    <source>
        <dbReference type="ARBA" id="ARBA00022679"/>
    </source>
</evidence>
<comment type="subcellular location">
    <subcellularLocation>
        <location evidence="2">Nucleus</location>
    </subcellularLocation>
</comment>
<dbReference type="SUPFAM" id="SSF57850">
    <property type="entry name" value="RING/U-box"/>
    <property type="match status" value="1"/>
</dbReference>
<feature type="region of interest" description="Disordered" evidence="8">
    <location>
        <begin position="468"/>
        <end position="539"/>
    </location>
</feature>
<dbReference type="InterPro" id="IPR003613">
    <property type="entry name" value="Ubox_domain"/>
</dbReference>
<dbReference type="PROSITE" id="PS50072">
    <property type="entry name" value="CSA_PPIASE_2"/>
    <property type="match status" value="1"/>
</dbReference>
<organism evidence="11 12">
    <name type="scientific">Gekko japonicus</name>
    <name type="common">Schlegel's Japanese gecko</name>
    <dbReference type="NCBI Taxonomy" id="146911"/>
    <lineage>
        <taxon>Eukaryota</taxon>
        <taxon>Metazoa</taxon>
        <taxon>Chordata</taxon>
        <taxon>Craniata</taxon>
        <taxon>Vertebrata</taxon>
        <taxon>Euteleostomi</taxon>
        <taxon>Lepidosauria</taxon>
        <taxon>Squamata</taxon>
        <taxon>Bifurcata</taxon>
        <taxon>Gekkota</taxon>
        <taxon>Gekkonidae</taxon>
        <taxon>Gekkoninae</taxon>
        <taxon>Gekko</taxon>
    </lineage>
</organism>
<dbReference type="InterPro" id="IPR044666">
    <property type="entry name" value="Cyclophilin_A-like"/>
</dbReference>
<evidence type="ECO:0000256" key="3">
    <source>
        <dbReference type="ARBA" id="ARBA00007930"/>
    </source>
</evidence>
<proteinExistence type="inferred from homology"/>
<evidence type="ECO:0000256" key="1">
    <source>
        <dbReference type="ARBA" id="ARBA00000900"/>
    </source>
</evidence>
<comment type="similarity">
    <text evidence="3">Belongs to the cyclophilin-type PPIase family. PPIL2 subfamily.</text>
</comment>
<dbReference type="Pfam" id="PF00160">
    <property type="entry name" value="Pro_isomerase"/>
    <property type="match status" value="1"/>
</dbReference>
<keyword evidence="7" id="KW-0539">Nucleus</keyword>
<dbReference type="CDD" id="cd16663">
    <property type="entry name" value="RING-Ubox_PPIL2"/>
    <property type="match status" value="1"/>
</dbReference>
<evidence type="ECO:0000256" key="8">
    <source>
        <dbReference type="SAM" id="MobiDB-lite"/>
    </source>
</evidence>
<accession>A0ABM1KF94</accession>
<name>A0ABM1KF94_GEKJA</name>
<reference evidence="12" key="1">
    <citation type="submission" date="2025-08" db="UniProtKB">
        <authorList>
            <consortium name="RefSeq"/>
        </authorList>
    </citation>
    <scope>IDENTIFICATION</scope>
</reference>
<dbReference type="GeneID" id="107115238"/>
<dbReference type="RefSeq" id="XP_015272381.1">
    <property type="nucleotide sequence ID" value="XM_015416895.1"/>
</dbReference>
<dbReference type="Proteomes" id="UP000694871">
    <property type="component" value="Unplaced"/>
</dbReference>
<dbReference type="InterPro" id="IPR002130">
    <property type="entry name" value="Cyclophilin-type_PPIase_dom"/>
</dbReference>
<gene>
    <name evidence="12" type="primary">PPIL2</name>
</gene>
<feature type="compositionally biased region" description="Basic and acidic residues" evidence="8">
    <location>
        <begin position="468"/>
        <end position="478"/>
    </location>
</feature>
<keyword evidence="6" id="KW-0833">Ubl conjugation pathway</keyword>
<dbReference type="PRINTS" id="PR00153">
    <property type="entry name" value="CSAPPISMRASE"/>
</dbReference>
<evidence type="ECO:0000256" key="2">
    <source>
        <dbReference type="ARBA" id="ARBA00004123"/>
    </source>
</evidence>
<evidence type="ECO:0000313" key="12">
    <source>
        <dbReference type="RefSeq" id="XP_015272381.1"/>
    </source>
</evidence>
<feature type="domain" description="U-box" evidence="10">
    <location>
        <begin position="35"/>
        <end position="108"/>
    </location>
</feature>
<feature type="domain" description="PPIase cyclophilin-type" evidence="9">
    <location>
        <begin position="303"/>
        <end position="451"/>
    </location>
</feature>
<dbReference type="InterPro" id="IPR013083">
    <property type="entry name" value="Znf_RING/FYVE/PHD"/>
</dbReference>
<evidence type="ECO:0000256" key="6">
    <source>
        <dbReference type="ARBA" id="ARBA00022786"/>
    </source>
</evidence>
<dbReference type="SMART" id="SM00504">
    <property type="entry name" value="Ubox"/>
    <property type="match status" value="1"/>
</dbReference>
<dbReference type="PROSITE" id="PS51698">
    <property type="entry name" value="U_BOX"/>
    <property type="match status" value="1"/>
</dbReference>
<dbReference type="EC" id="2.3.2.27" evidence="4"/>
<evidence type="ECO:0000256" key="7">
    <source>
        <dbReference type="ARBA" id="ARBA00023242"/>
    </source>
</evidence>
<dbReference type="PANTHER" id="PTHR45625">
    <property type="entry name" value="PEPTIDYL-PROLYL CIS-TRANS ISOMERASE-RELATED"/>
    <property type="match status" value="1"/>
</dbReference>
<dbReference type="PROSITE" id="PS00170">
    <property type="entry name" value="CSA_PPIASE_1"/>
    <property type="match status" value="1"/>
</dbReference>
<evidence type="ECO:0000256" key="4">
    <source>
        <dbReference type="ARBA" id="ARBA00012483"/>
    </source>
</evidence>
<dbReference type="Gene3D" id="3.30.40.10">
    <property type="entry name" value="Zinc/RING finger domain, C3HC4 (zinc finger)"/>
    <property type="match status" value="1"/>
</dbReference>